<accession>A0A812VBE0</accession>
<dbReference type="Gene3D" id="2.30.130.30">
    <property type="entry name" value="Hypothetical protein"/>
    <property type="match status" value="1"/>
</dbReference>
<protein>
    <recommendedName>
        <fullName evidence="3">ASCH domain-containing protein</fullName>
    </recommendedName>
</protein>
<organism evidence="1 2">
    <name type="scientific">Symbiodinium natans</name>
    <dbReference type="NCBI Taxonomy" id="878477"/>
    <lineage>
        <taxon>Eukaryota</taxon>
        <taxon>Sar</taxon>
        <taxon>Alveolata</taxon>
        <taxon>Dinophyceae</taxon>
        <taxon>Suessiales</taxon>
        <taxon>Symbiodiniaceae</taxon>
        <taxon>Symbiodinium</taxon>
    </lineage>
</organism>
<gene>
    <name evidence="1" type="ORF">SNAT2548_LOCUS34648</name>
</gene>
<evidence type="ECO:0008006" key="3">
    <source>
        <dbReference type="Google" id="ProtNLM"/>
    </source>
</evidence>
<proteinExistence type="predicted"/>
<name>A0A812VBE0_9DINO</name>
<dbReference type="InterPro" id="IPR015947">
    <property type="entry name" value="PUA-like_sf"/>
</dbReference>
<evidence type="ECO:0000313" key="1">
    <source>
        <dbReference type="EMBL" id="CAE7609479.1"/>
    </source>
</evidence>
<dbReference type="AlphaFoldDB" id="A0A812VBE0"/>
<keyword evidence="2" id="KW-1185">Reference proteome</keyword>
<dbReference type="Proteomes" id="UP000604046">
    <property type="component" value="Unassembled WGS sequence"/>
</dbReference>
<sequence length="249" mass="27878">MAGLGRKSQELSQRGIVEKHGYGWRAHFAHIRICEEKDTSIRGPLRDSRRKALADLKSMRECGTAAELVARAARLKDPNLPASVSNEVFLSTQRLSLCGLNVQYPWSRLLMLGRKKMEVRKYALGHYQCFSEGEQLFLIETVGAGSTKGAIVDTEIGPPPSRAQVLGIITFAGATEFLDDRDFDSHRQDTLIEVDSPFDWWSSGAKRFFGWVVLDVKAFKMPVSVGGRPRSMLGWTKPVELSFQFEVAE</sequence>
<reference evidence="1" key="1">
    <citation type="submission" date="2021-02" db="EMBL/GenBank/DDBJ databases">
        <authorList>
            <person name="Dougan E. K."/>
            <person name="Rhodes N."/>
            <person name="Thang M."/>
            <person name="Chan C."/>
        </authorList>
    </citation>
    <scope>NUCLEOTIDE SEQUENCE</scope>
</reference>
<dbReference type="SUPFAM" id="SSF88697">
    <property type="entry name" value="PUA domain-like"/>
    <property type="match status" value="1"/>
</dbReference>
<comment type="caution">
    <text evidence="1">The sequence shown here is derived from an EMBL/GenBank/DDBJ whole genome shotgun (WGS) entry which is preliminary data.</text>
</comment>
<evidence type="ECO:0000313" key="2">
    <source>
        <dbReference type="Proteomes" id="UP000604046"/>
    </source>
</evidence>
<dbReference type="EMBL" id="CAJNDS010002821">
    <property type="protein sequence ID" value="CAE7609479.1"/>
    <property type="molecule type" value="Genomic_DNA"/>
</dbReference>